<keyword evidence="1" id="KW-0812">Transmembrane</keyword>
<dbReference type="Pfam" id="PF10993">
    <property type="entry name" value="DUF2818"/>
    <property type="match status" value="1"/>
</dbReference>
<sequence length="108" mass="11820">MDIGASSWLVILLAIVGANLPFFNDKVFAVIALKGARGEAGPWHKPLLARLGELAVLYVLVGGIAVALENRIGGVFPQTWEFYAITACFFLVLAFPGFAVRYLHKHRH</sequence>
<dbReference type="PIRSF" id="PIRSF019883">
    <property type="entry name" value="UCP019883"/>
    <property type="match status" value="1"/>
</dbReference>
<feature type="transmembrane region" description="Helical" evidence="1">
    <location>
        <begin position="6"/>
        <end position="24"/>
    </location>
</feature>
<accession>A0A6L6PZ00</accession>
<keyword evidence="1" id="KW-0472">Membrane</keyword>
<dbReference type="InterPro" id="IPR016768">
    <property type="entry name" value="UCP019883"/>
</dbReference>
<name>A0A6L6PZ00_9BURK</name>
<evidence type="ECO:0000313" key="2">
    <source>
        <dbReference type="EMBL" id="MTW02208.1"/>
    </source>
</evidence>
<keyword evidence="3" id="KW-1185">Reference proteome</keyword>
<feature type="transmembrane region" description="Helical" evidence="1">
    <location>
        <begin position="47"/>
        <end position="68"/>
    </location>
</feature>
<comment type="caution">
    <text evidence="2">The sequence shown here is derived from an EMBL/GenBank/DDBJ whole genome shotgun (WGS) entry which is preliminary data.</text>
</comment>
<dbReference type="EMBL" id="WNLA01000004">
    <property type="protein sequence ID" value="MTW02208.1"/>
    <property type="molecule type" value="Genomic_DNA"/>
</dbReference>
<protein>
    <submittedName>
        <fullName evidence="2">DUF2818 family protein</fullName>
    </submittedName>
</protein>
<evidence type="ECO:0000256" key="1">
    <source>
        <dbReference type="SAM" id="Phobius"/>
    </source>
</evidence>
<dbReference type="AlphaFoldDB" id="A0A6L6PZ00"/>
<dbReference type="RefSeq" id="WP_155438601.1">
    <property type="nucleotide sequence ID" value="NZ_WNLA01000004.1"/>
</dbReference>
<proteinExistence type="predicted"/>
<gene>
    <name evidence="2" type="ORF">GM668_08895</name>
</gene>
<keyword evidence="1" id="KW-1133">Transmembrane helix</keyword>
<organism evidence="2 3">
    <name type="scientific">Pseudoduganella ginsengisoli</name>
    <dbReference type="NCBI Taxonomy" id="1462440"/>
    <lineage>
        <taxon>Bacteria</taxon>
        <taxon>Pseudomonadati</taxon>
        <taxon>Pseudomonadota</taxon>
        <taxon>Betaproteobacteria</taxon>
        <taxon>Burkholderiales</taxon>
        <taxon>Oxalobacteraceae</taxon>
        <taxon>Telluria group</taxon>
        <taxon>Pseudoduganella</taxon>
    </lineage>
</organism>
<evidence type="ECO:0000313" key="3">
    <source>
        <dbReference type="Proteomes" id="UP000484015"/>
    </source>
</evidence>
<dbReference type="Proteomes" id="UP000484015">
    <property type="component" value="Unassembled WGS sequence"/>
</dbReference>
<feature type="transmembrane region" description="Helical" evidence="1">
    <location>
        <begin position="80"/>
        <end position="103"/>
    </location>
</feature>
<reference evidence="2 3" key="1">
    <citation type="submission" date="2019-11" db="EMBL/GenBank/DDBJ databases">
        <title>Type strains purchased from KCTC, JCM and DSMZ.</title>
        <authorList>
            <person name="Lu H."/>
        </authorList>
    </citation>
    <scope>NUCLEOTIDE SEQUENCE [LARGE SCALE GENOMIC DNA]</scope>
    <source>
        <strain evidence="2 3">KCTC 42409</strain>
    </source>
</reference>
<dbReference type="OrthoDB" id="5785537at2"/>